<evidence type="ECO:0000313" key="2">
    <source>
        <dbReference type="Proteomes" id="UP001164250"/>
    </source>
</evidence>
<protein>
    <submittedName>
        <fullName evidence="1">Uncharacterized protein</fullName>
    </submittedName>
</protein>
<keyword evidence="2" id="KW-1185">Reference proteome</keyword>
<reference evidence="2" key="1">
    <citation type="journal article" date="2023" name="G3 (Bethesda)">
        <title>Genome assembly and association tests identify interacting loci associated with vigor, precocity, and sex in interspecific pistachio rootstocks.</title>
        <authorList>
            <person name="Palmer W."/>
            <person name="Jacygrad E."/>
            <person name="Sagayaradj S."/>
            <person name="Cavanaugh K."/>
            <person name="Han R."/>
            <person name="Bertier L."/>
            <person name="Beede B."/>
            <person name="Kafkas S."/>
            <person name="Golino D."/>
            <person name="Preece J."/>
            <person name="Michelmore R."/>
        </authorList>
    </citation>
    <scope>NUCLEOTIDE SEQUENCE [LARGE SCALE GENOMIC DNA]</scope>
</reference>
<accession>A0ACC1CCY9</accession>
<organism evidence="1 2">
    <name type="scientific">Pistacia atlantica</name>
    <dbReference type="NCBI Taxonomy" id="434234"/>
    <lineage>
        <taxon>Eukaryota</taxon>
        <taxon>Viridiplantae</taxon>
        <taxon>Streptophyta</taxon>
        <taxon>Embryophyta</taxon>
        <taxon>Tracheophyta</taxon>
        <taxon>Spermatophyta</taxon>
        <taxon>Magnoliopsida</taxon>
        <taxon>eudicotyledons</taxon>
        <taxon>Gunneridae</taxon>
        <taxon>Pentapetalae</taxon>
        <taxon>rosids</taxon>
        <taxon>malvids</taxon>
        <taxon>Sapindales</taxon>
        <taxon>Anacardiaceae</taxon>
        <taxon>Pistacia</taxon>
    </lineage>
</organism>
<gene>
    <name evidence="1" type="ORF">Patl1_02067</name>
</gene>
<evidence type="ECO:0000313" key="1">
    <source>
        <dbReference type="EMBL" id="KAJ0113524.1"/>
    </source>
</evidence>
<dbReference type="EMBL" id="CM047897">
    <property type="protein sequence ID" value="KAJ0113524.1"/>
    <property type="molecule type" value="Genomic_DNA"/>
</dbReference>
<dbReference type="Proteomes" id="UP001164250">
    <property type="component" value="Chromosome 1"/>
</dbReference>
<comment type="caution">
    <text evidence="1">The sequence shown here is derived from an EMBL/GenBank/DDBJ whole genome shotgun (WGS) entry which is preliminary data.</text>
</comment>
<name>A0ACC1CCY9_9ROSI</name>
<sequence>MFGGLATAPSSSPHLRKSGSRPVFVDPGNEAGNNVEEGFLQTEANGVKVLGSPMTTVAIMPSPVLLWRFKVGWDSVMRMSADLRDLFLYEAFLYYNPLLLVCATWMTIVVPSSMTAYLYLYSHGEVSLAASQPV</sequence>
<proteinExistence type="predicted"/>